<evidence type="ECO:0000313" key="3">
    <source>
        <dbReference type="Proteomes" id="UP001642409"/>
    </source>
</evidence>
<evidence type="ECO:0000313" key="1">
    <source>
        <dbReference type="EMBL" id="CAI9948895.1"/>
    </source>
</evidence>
<dbReference type="Proteomes" id="UP001642409">
    <property type="component" value="Unassembled WGS sequence"/>
</dbReference>
<organism evidence="1">
    <name type="scientific">Hexamita inflata</name>
    <dbReference type="NCBI Taxonomy" id="28002"/>
    <lineage>
        <taxon>Eukaryota</taxon>
        <taxon>Metamonada</taxon>
        <taxon>Diplomonadida</taxon>
        <taxon>Hexamitidae</taxon>
        <taxon>Hexamitinae</taxon>
        <taxon>Hexamita</taxon>
    </lineage>
</organism>
<reference evidence="1" key="1">
    <citation type="submission" date="2023-06" db="EMBL/GenBank/DDBJ databases">
        <authorList>
            <person name="Kurt Z."/>
        </authorList>
    </citation>
    <scope>NUCLEOTIDE SEQUENCE</scope>
</reference>
<reference evidence="2 3" key="2">
    <citation type="submission" date="2024-07" db="EMBL/GenBank/DDBJ databases">
        <authorList>
            <person name="Akdeniz Z."/>
        </authorList>
    </citation>
    <scope>NUCLEOTIDE SEQUENCE [LARGE SCALE GENOMIC DNA]</scope>
</reference>
<dbReference type="AlphaFoldDB" id="A0AA86U9L6"/>
<keyword evidence="3" id="KW-1185">Reference proteome</keyword>
<sequence>MLADVKKQFADDSKRNPNIIFIILACKTYWKQLVTTQINALRIHARISILAKSTETPFPVQKYESKRKIEVFSDFMMLHEIIFLTNDPQVCEESHGVAI</sequence>
<evidence type="ECO:0000313" key="2">
    <source>
        <dbReference type="EMBL" id="CAL6074109.1"/>
    </source>
</evidence>
<dbReference type="EMBL" id="CAXDID020000304">
    <property type="protein sequence ID" value="CAL6074109.1"/>
    <property type="molecule type" value="Genomic_DNA"/>
</dbReference>
<protein>
    <submittedName>
        <fullName evidence="2">Hypothetical_protein</fullName>
    </submittedName>
</protein>
<accession>A0AA86U9L6</accession>
<dbReference type="PROSITE" id="PS51257">
    <property type="entry name" value="PROKAR_LIPOPROTEIN"/>
    <property type="match status" value="1"/>
</dbReference>
<dbReference type="EMBL" id="CATOUU010000791">
    <property type="protein sequence ID" value="CAI9948895.1"/>
    <property type="molecule type" value="Genomic_DNA"/>
</dbReference>
<name>A0AA86U9L6_9EUKA</name>
<comment type="caution">
    <text evidence="1">The sequence shown here is derived from an EMBL/GenBank/DDBJ whole genome shotgun (WGS) entry which is preliminary data.</text>
</comment>
<proteinExistence type="predicted"/>
<gene>
    <name evidence="1" type="ORF">HINF_LOCUS36540</name>
    <name evidence="2" type="ORF">HINF_LOCUS56431</name>
</gene>